<feature type="chain" id="PRO_5040195320" evidence="1">
    <location>
        <begin position="19"/>
        <end position="130"/>
    </location>
</feature>
<accession>A0A9P0F4S6</accession>
<organism evidence="2 3">
    <name type="scientific">Bemisia tabaci</name>
    <name type="common">Sweetpotato whitefly</name>
    <name type="synonym">Aleurodes tabaci</name>
    <dbReference type="NCBI Taxonomy" id="7038"/>
    <lineage>
        <taxon>Eukaryota</taxon>
        <taxon>Metazoa</taxon>
        <taxon>Ecdysozoa</taxon>
        <taxon>Arthropoda</taxon>
        <taxon>Hexapoda</taxon>
        <taxon>Insecta</taxon>
        <taxon>Pterygota</taxon>
        <taxon>Neoptera</taxon>
        <taxon>Paraneoptera</taxon>
        <taxon>Hemiptera</taxon>
        <taxon>Sternorrhyncha</taxon>
        <taxon>Aleyrodoidea</taxon>
        <taxon>Aleyrodidae</taxon>
        <taxon>Aleyrodinae</taxon>
        <taxon>Bemisia</taxon>
    </lineage>
</organism>
<dbReference type="KEGG" id="btab:109043340"/>
<proteinExistence type="predicted"/>
<evidence type="ECO:0000313" key="3">
    <source>
        <dbReference type="Proteomes" id="UP001152759"/>
    </source>
</evidence>
<sequence length="130" mass="14179">MEAVKMFLLVSALTSCVALFVAGDSEDDKAREIGLAALTEAMSSNVCAKYNADAPATEEANMQALVKCKNAAEYLFMEQSIKRPEDCATIAGVMCENDEQKKMTCMIITETEKKPLCHCAQNFKAEPKAK</sequence>
<evidence type="ECO:0000313" key="2">
    <source>
        <dbReference type="EMBL" id="CAH0388068.1"/>
    </source>
</evidence>
<protein>
    <submittedName>
        <fullName evidence="2">Uncharacterized protein</fullName>
    </submittedName>
</protein>
<evidence type="ECO:0000256" key="1">
    <source>
        <dbReference type="SAM" id="SignalP"/>
    </source>
</evidence>
<reference evidence="2" key="1">
    <citation type="submission" date="2021-12" db="EMBL/GenBank/DDBJ databases">
        <authorList>
            <person name="King R."/>
        </authorList>
    </citation>
    <scope>NUCLEOTIDE SEQUENCE</scope>
</reference>
<dbReference type="AlphaFoldDB" id="A0A9P0F4S6"/>
<keyword evidence="1" id="KW-0732">Signal</keyword>
<dbReference type="Proteomes" id="UP001152759">
    <property type="component" value="Chromosome 4"/>
</dbReference>
<name>A0A9P0F4S6_BEMTA</name>
<gene>
    <name evidence="2" type="ORF">BEMITA_LOCUS7012</name>
</gene>
<dbReference type="EMBL" id="OU963865">
    <property type="protein sequence ID" value="CAH0388068.1"/>
    <property type="molecule type" value="Genomic_DNA"/>
</dbReference>
<dbReference type="PROSITE" id="PS51257">
    <property type="entry name" value="PROKAR_LIPOPROTEIN"/>
    <property type="match status" value="1"/>
</dbReference>
<feature type="signal peptide" evidence="1">
    <location>
        <begin position="1"/>
        <end position="18"/>
    </location>
</feature>
<keyword evidence="3" id="KW-1185">Reference proteome</keyword>